<accession>A0ABP5UF49</accession>
<keyword evidence="3" id="KW-1185">Reference proteome</keyword>
<dbReference type="InterPro" id="IPR047728">
    <property type="entry name" value="LipDrop-assoc"/>
</dbReference>
<evidence type="ECO:0000256" key="1">
    <source>
        <dbReference type="SAM" id="MobiDB-lite"/>
    </source>
</evidence>
<feature type="compositionally biased region" description="Low complexity" evidence="1">
    <location>
        <begin position="110"/>
        <end position="138"/>
    </location>
</feature>
<sequence>MSRPPYAARVVAGLVATTIEETRKLPTRVITLPMGAVSRSLQAGMRLQQNIAELAIKGDELLAPLCDKSQEQPEWARFDEDDDAEAASRPLRADAPATVPQAPARAPEMNSATNHAETSAAEASAASPDESAADSAAPPANAGRFALYSSAPADVAAGPTSTTPDAAASPEHLPAAVAALDYPTLTLAQLRAKVRGLGTEELTEILEFEKANRNRTPFVTMLDNRIVSQQKKAESAQ</sequence>
<feature type="region of interest" description="Disordered" evidence="1">
    <location>
        <begin position="71"/>
        <end position="138"/>
    </location>
</feature>
<dbReference type="NCBIfam" id="NF033649">
    <property type="entry name" value="LipDrop_Rv1109c"/>
    <property type="match status" value="1"/>
</dbReference>
<proteinExistence type="predicted"/>
<reference evidence="3" key="1">
    <citation type="journal article" date="2019" name="Int. J. Syst. Evol. Microbiol.">
        <title>The Global Catalogue of Microorganisms (GCM) 10K type strain sequencing project: providing services to taxonomists for standard genome sequencing and annotation.</title>
        <authorList>
            <consortium name="The Broad Institute Genomics Platform"/>
            <consortium name="The Broad Institute Genome Sequencing Center for Infectious Disease"/>
            <person name="Wu L."/>
            <person name="Ma J."/>
        </authorList>
    </citation>
    <scope>NUCLEOTIDE SEQUENCE [LARGE SCALE GENOMIC DNA]</scope>
    <source>
        <strain evidence="3">JCM 16227</strain>
    </source>
</reference>
<organism evidence="2 3">
    <name type="scientific">Gordonia cholesterolivorans</name>
    <dbReference type="NCBI Taxonomy" id="559625"/>
    <lineage>
        <taxon>Bacteria</taxon>
        <taxon>Bacillati</taxon>
        <taxon>Actinomycetota</taxon>
        <taxon>Actinomycetes</taxon>
        <taxon>Mycobacteriales</taxon>
        <taxon>Gordoniaceae</taxon>
        <taxon>Gordonia</taxon>
    </lineage>
</organism>
<dbReference type="Proteomes" id="UP001501170">
    <property type="component" value="Unassembled WGS sequence"/>
</dbReference>
<protein>
    <submittedName>
        <fullName evidence="2">Lipid droplet-associated protein</fullName>
    </submittedName>
</protein>
<gene>
    <name evidence="2" type="ORF">GCM10009855_17320</name>
</gene>
<dbReference type="RefSeq" id="WP_006898021.1">
    <property type="nucleotide sequence ID" value="NZ_BAAARB010000007.1"/>
</dbReference>
<name>A0ABP5UF49_9ACTN</name>
<evidence type="ECO:0000313" key="2">
    <source>
        <dbReference type="EMBL" id="GAA2378234.1"/>
    </source>
</evidence>
<dbReference type="EMBL" id="BAAARB010000007">
    <property type="protein sequence ID" value="GAA2378234.1"/>
    <property type="molecule type" value="Genomic_DNA"/>
</dbReference>
<evidence type="ECO:0000313" key="3">
    <source>
        <dbReference type="Proteomes" id="UP001501170"/>
    </source>
</evidence>
<comment type="caution">
    <text evidence="2">The sequence shown here is derived from an EMBL/GenBank/DDBJ whole genome shotgun (WGS) entry which is preliminary data.</text>
</comment>